<reference evidence="1" key="2">
    <citation type="submission" date="2020-05" db="UniProtKB">
        <authorList>
            <consortium name="EnsemblMetazoa"/>
        </authorList>
    </citation>
    <scope>IDENTIFICATION</scope>
    <source>
        <strain evidence="1">IAEA</strain>
    </source>
</reference>
<dbReference type="GO" id="GO:0005737">
    <property type="term" value="C:cytoplasm"/>
    <property type="evidence" value="ECO:0007669"/>
    <property type="project" value="TreeGrafter"/>
</dbReference>
<proteinExistence type="predicted"/>
<dbReference type="PANTHER" id="PTHR16525">
    <property type="entry name" value="PROTEIN C12ORF4"/>
    <property type="match status" value="1"/>
</dbReference>
<evidence type="ECO:0000313" key="1">
    <source>
        <dbReference type="EnsemblMetazoa" id="GBRI007959-PA"/>
    </source>
</evidence>
<sequence length="562" mass="63979">MFTNMVGLREEPKLVKFTYNYKDHEYKEQQACLNINIPYENECLDKLVTKLLNQMDPMLRYLDENIGIKKALEVFIETENQKFRDEYAEKLLEKLYKNEIDIEEIIRETERHYKEELIQFADRVGPSDEDIFAQSFHRLVHSSSLEEILKKERAYAKVISNMTQMMDKEVESLSNSQQEEMESKINQLDITTTSEDINNLLAQQYSTQNYVRKRYESELVAKRGHQKNEYRDWITSQVSQLFQTSPVATPLGNRSSMFISQQPSMEESFTIHLGSQLKHMHNIRILSANINDLCSPLHADESLNGMNMALGLYSSSLCGVVVLTPSIQAQVNKDIIKNANMSTEFHFDQIDDQLEKIEQQIRQISVSTSSTPSTKSISTASTDVSILSGTDDVTINLSNFLTNSGSANSSPVKSTGKLKTGDFFITKHSNLSQSHVIFHLISDEPINSPSEITSRHPVILGLRNILKTASRHDVTTLTIPALLRHEMSEDMTVPWCIRRAELVFKCAKGFMIESASWGGAELSTLQLLLPHDISEDLFNILANQVPNVFRVANPKILVDNKK</sequence>
<dbReference type="VEuPathDB" id="VectorBase:GBRI007959"/>
<protein>
    <recommendedName>
        <fullName evidence="3">Macro domain-containing protein</fullName>
    </recommendedName>
</protein>
<dbReference type="EnsemblMetazoa" id="GBRI007959-RA">
    <property type="protein sequence ID" value="GBRI007959-PA"/>
    <property type="gene ID" value="GBRI007959"/>
</dbReference>
<evidence type="ECO:0000313" key="2">
    <source>
        <dbReference type="Proteomes" id="UP000091820"/>
    </source>
</evidence>
<dbReference type="AlphaFoldDB" id="A0A1A9W6F8"/>
<dbReference type="InterPro" id="IPR019311">
    <property type="entry name" value="Fy-3"/>
</dbReference>
<name>A0A1A9W6F8_9MUSC</name>
<dbReference type="Pfam" id="PF10154">
    <property type="entry name" value="Fy-3"/>
    <property type="match status" value="1"/>
</dbReference>
<organism evidence="1 2">
    <name type="scientific">Glossina brevipalpis</name>
    <dbReference type="NCBI Taxonomy" id="37001"/>
    <lineage>
        <taxon>Eukaryota</taxon>
        <taxon>Metazoa</taxon>
        <taxon>Ecdysozoa</taxon>
        <taxon>Arthropoda</taxon>
        <taxon>Hexapoda</taxon>
        <taxon>Insecta</taxon>
        <taxon>Pterygota</taxon>
        <taxon>Neoptera</taxon>
        <taxon>Endopterygota</taxon>
        <taxon>Diptera</taxon>
        <taxon>Brachycera</taxon>
        <taxon>Muscomorpha</taxon>
        <taxon>Hippoboscoidea</taxon>
        <taxon>Glossinidae</taxon>
        <taxon>Glossina</taxon>
    </lineage>
</organism>
<evidence type="ECO:0008006" key="3">
    <source>
        <dbReference type="Google" id="ProtNLM"/>
    </source>
</evidence>
<dbReference type="PANTHER" id="PTHR16525:SF0">
    <property type="entry name" value="PROTEIN C12ORF4"/>
    <property type="match status" value="1"/>
</dbReference>
<dbReference type="STRING" id="37001.A0A1A9W6F8"/>
<dbReference type="Proteomes" id="UP000091820">
    <property type="component" value="Unassembled WGS sequence"/>
</dbReference>
<keyword evidence="2" id="KW-1185">Reference proteome</keyword>
<accession>A0A1A9W6F8</accession>
<reference evidence="2" key="1">
    <citation type="submission" date="2014-03" db="EMBL/GenBank/DDBJ databases">
        <authorList>
            <person name="Aksoy S."/>
            <person name="Warren W."/>
            <person name="Wilson R.K."/>
        </authorList>
    </citation>
    <scope>NUCLEOTIDE SEQUENCE [LARGE SCALE GENOMIC DNA]</scope>
    <source>
        <strain evidence="2">IAEA</strain>
    </source>
</reference>